<dbReference type="STRING" id="74873.A0A084VQF2"/>
<dbReference type="EMBL" id="ATLV01015196">
    <property type="status" value="NOT_ANNOTATED_CDS"/>
    <property type="molecule type" value="Genomic_DNA"/>
</dbReference>
<keyword evidence="1" id="KW-1133">Transmembrane helix</keyword>
<dbReference type="SUPFAM" id="SSF52058">
    <property type="entry name" value="L domain-like"/>
    <property type="match status" value="1"/>
</dbReference>
<proteinExistence type="predicted"/>
<dbReference type="AlphaFoldDB" id="A0A084VQF2"/>
<dbReference type="EnsemblMetazoa" id="ASIC007570-RA">
    <property type="protein sequence ID" value="ASIC007570-PA"/>
    <property type="gene ID" value="ASIC007570"/>
</dbReference>
<gene>
    <name evidence="2" type="ORF">ZHAS_00007570</name>
</gene>
<dbReference type="OrthoDB" id="7739973at2759"/>
<dbReference type="VEuPathDB" id="VectorBase:ASIC007570"/>
<dbReference type="Proteomes" id="UP000030765">
    <property type="component" value="Unassembled WGS sequence"/>
</dbReference>
<sequence>MPASLLAIGSSLDTIDLSYNRLTYIHLDAFSMAPSVSTLDLSHNDFLNLGNFAPWPNLVYVQVDANPWDCRWLQHTRSTNPVLFDTFKFAQRFDVLSIRGLPCSLTNASAGVTTEPSFEPKDKENVVTNIPPKGNPHGEIIKHGPKMTLKEPLNVSRSLVFVITVAMGILISHVIILLYNRYRRLQHVPFYRHLSKDRTIFDTITEKSTSFMYEAPLHNDQDAAPLAHIYEEIHERETGVSYDVLNFHRFEMQQIDERDASNDPVYV</sequence>
<protein>
    <submittedName>
        <fullName evidence="2">AGAP004899-PA-like protein</fullName>
    </submittedName>
</protein>
<reference evidence="2 4" key="1">
    <citation type="journal article" date="2014" name="BMC Genomics">
        <title>Genome sequence of Anopheles sinensis provides insight into genetics basis of mosquito competence for malaria parasites.</title>
        <authorList>
            <person name="Zhou D."/>
            <person name="Zhang D."/>
            <person name="Ding G."/>
            <person name="Shi L."/>
            <person name="Hou Q."/>
            <person name="Ye Y."/>
            <person name="Xu Y."/>
            <person name="Zhou H."/>
            <person name="Xiong C."/>
            <person name="Li S."/>
            <person name="Yu J."/>
            <person name="Hong S."/>
            <person name="Yu X."/>
            <person name="Zou P."/>
            <person name="Chen C."/>
            <person name="Chang X."/>
            <person name="Wang W."/>
            <person name="Lv Y."/>
            <person name="Sun Y."/>
            <person name="Ma L."/>
            <person name="Shen B."/>
            <person name="Zhu C."/>
        </authorList>
    </citation>
    <scope>NUCLEOTIDE SEQUENCE [LARGE SCALE GENOMIC DNA]</scope>
</reference>
<evidence type="ECO:0000313" key="2">
    <source>
        <dbReference type="EMBL" id="KFB40196.1"/>
    </source>
</evidence>
<dbReference type="Pfam" id="PF13855">
    <property type="entry name" value="LRR_8"/>
    <property type="match status" value="1"/>
</dbReference>
<evidence type="ECO:0000313" key="3">
    <source>
        <dbReference type="EnsemblMetazoa" id="ASIC007570-PA"/>
    </source>
</evidence>
<accession>A0A084VQF2</accession>
<dbReference type="EMBL" id="KE525003">
    <property type="protein sequence ID" value="KFB40196.1"/>
    <property type="molecule type" value="Genomic_DNA"/>
</dbReference>
<organism evidence="2">
    <name type="scientific">Anopheles sinensis</name>
    <name type="common">Mosquito</name>
    <dbReference type="NCBI Taxonomy" id="74873"/>
    <lineage>
        <taxon>Eukaryota</taxon>
        <taxon>Metazoa</taxon>
        <taxon>Ecdysozoa</taxon>
        <taxon>Arthropoda</taxon>
        <taxon>Hexapoda</taxon>
        <taxon>Insecta</taxon>
        <taxon>Pterygota</taxon>
        <taxon>Neoptera</taxon>
        <taxon>Endopterygota</taxon>
        <taxon>Diptera</taxon>
        <taxon>Nematocera</taxon>
        <taxon>Culicoidea</taxon>
        <taxon>Culicidae</taxon>
        <taxon>Anophelinae</taxon>
        <taxon>Anopheles</taxon>
    </lineage>
</organism>
<feature type="transmembrane region" description="Helical" evidence="1">
    <location>
        <begin position="159"/>
        <end position="179"/>
    </location>
</feature>
<dbReference type="InterPro" id="IPR032675">
    <property type="entry name" value="LRR_dom_sf"/>
</dbReference>
<keyword evidence="1" id="KW-0812">Transmembrane</keyword>
<evidence type="ECO:0000313" key="4">
    <source>
        <dbReference type="Proteomes" id="UP000030765"/>
    </source>
</evidence>
<keyword evidence="4" id="KW-1185">Reference proteome</keyword>
<dbReference type="InterPro" id="IPR001611">
    <property type="entry name" value="Leu-rich_rpt"/>
</dbReference>
<dbReference type="Gene3D" id="3.80.10.10">
    <property type="entry name" value="Ribonuclease Inhibitor"/>
    <property type="match status" value="1"/>
</dbReference>
<reference evidence="3" key="2">
    <citation type="submission" date="2020-05" db="UniProtKB">
        <authorList>
            <consortium name="EnsemblMetazoa"/>
        </authorList>
    </citation>
    <scope>IDENTIFICATION</scope>
</reference>
<evidence type="ECO:0000256" key="1">
    <source>
        <dbReference type="SAM" id="Phobius"/>
    </source>
</evidence>
<name>A0A084VQF2_ANOSI</name>
<keyword evidence="1" id="KW-0472">Membrane</keyword>